<evidence type="ECO:0000313" key="1">
    <source>
        <dbReference type="EMBL" id="KAJ7088003.1"/>
    </source>
</evidence>
<feature type="non-terminal residue" evidence="1">
    <location>
        <position position="1"/>
    </location>
</feature>
<proteinExistence type="predicted"/>
<reference evidence="1" key="1">
    <citation type="submission" date="2023-03" db="EMBL/GenBank/DDBJ databases">
        <title>Massive genome expansion in bonnet fungi (Mycena s.s.) driven by repeated elements and novel gene families across ecological guilds.</title>
        <authorList>
            <consortium name="Lawrence Berkeley National Laboratory"/>
            <person name="Harder C.B."/>
            <person name="Miyauchi S."/>
            <person name="Viragh M."/>
            <person name="Kuo A."/>
            <person name="Thoen E."/>
            <person name="Andreopoulos B."/>
            <person name="Lu D."/>
            <person name="Skrede I."/>
            <person name="Drula E."/>
            <person name="Henrissat B."/>
            <person name="Morin E."/>
            <person name="Kohler A."/>
            <person name="Barry K."/>
            <person name="LaButti K."/>
            <person name="Morin E."/>
            <person name="Salamov A."/>
            <person name="Lipzen A."/>
            <person name="Mereny Z."/>
            <person name="Hegedus B."/>
            <person name="Baldrian P."/>
            <person name="Stursova M."/>
            <person name="Weitz H."/>
            <person name="Taylor A."/>
            <person name="Grigoriev I.V."/>
            <person name="Nagy L.G."/>
            <person name="Martin F."/>
            <person name="Kauserud H."/>
        </authorList>
    </citation>
    <scope>NUCLEOTIDE SEQUENCE</scope>
    <source>
        <strain evidence="1">CBHHK173m</strain>
    </source>
</reference>
<name>A0AAD6U830_9AGAR</name>
<evidence type="ECO:0000313" key="3">
    <source>
        <dbReference type="Proteomes" id="UP001222325"/>
    </source>
</evidence>
<protein>
    <submittedName>
        <fullName evidence="1">Uncharacterized protein</fullName>
    </submittedName>
</protein>
<dbReference type="EMBL" id="JARJCN010000027">
    <property type="protein sequence ID" value="KAJ7088003.1"/>
    <property type="molecule type" value="Genomic_DNA"/>
</dbReference>
<sequence length="216" mass="23810">DEVIAGIRNERRYRLLLLHDFHPSLTLPLWNPLPLAVGAVGYLRHGKFVTLLNCFYPDKAANGGGGGGAGLPSVYGQNVARRYSFPLRAGHKTAYLCTESTVYRYIENLDAPKKWFKANVDAIMQQYGEMAQIQKEDLYLVIGTLDAPDYALFVSHNHPDGQAHFNVFSAPKTGQPWGTFTTDAEVSASQVSATGGPWDTVLVARLRFKPDVAEPT</sequence>
<evidence type="ECO:0000313" key="2">
    <source>
        <dbReference type="EMBL" id="KAJ7088004.1"/>
    </source>
</evidence>
<gene>
    <name evidence="2" type="ORF">B0H15DRAFT_736109</name>
    <name evidence="1" type="ORF">B0H15DRAFT_744109</name>
</gene>
<keyword evidence="3" id="KW-1185">Reference proteome</keyword>
<dbReference type="EMBL" id="JARJCN010000027">
    <property type="protein sequence ID" value="KAJ7088004.1"/>
    <property type="molecule type" value="Genomic_DNA"/>
</dbReference>
<accession>A0AAD6U830</accession>
<feature type="non-terminal residue" evidence="1">
    <location>
        <position position="216"/>
    </location>
</feature>
<dbReference type="Proteomes" id="UP001222325">
    <property type="component" value="Unassembled WGS sequence"/>
</dbReference>
<comment type="caution">
    <text evidence="1">The sequence shown here is derived from an EMBL/GenBank/DDBJ whole genome shotgun (WGS) entry which is preliminary data.</text>
</comment>
<dbReference type="AlphaFoldDB" id="A0AAD6U830"/>
<organism evidence="1 3">
    <name type="scientific">Mycena belliarum</name>
    <dbReference type="NCBI Taxonomy" id="1033014"/>
    <lineage>
        <taxon>Eukaryota</taxon>
        <taxon>Fungi</taxon>
        <taxon>Dikarya</taxon>
        <taxon>Basidiomycota</taxon>
        <taxon>Agaricomycotina</taxon>
        <taxon>Agaricomycetes</taxon>
        <taxon>Agaricomycetidae</taxon>
        <taxon>Agaricales</taxon>
        <taxon>Marasmiineae</taxon>
        <taxon>Mycenaceae</taxon>
        <taxon>Mycena</taxon>
    </lineage>
</organism>